<name>A0AA38IL14_9CUCU</name>
<dbReference type="CDD" id="cd07302">
    <property type="entry name" value="CHD"/>
    <property type="match status" value="1"/>
</dbReference>
<dbReference type="Pfam" id="PF00211">
    <property type="entry name" value="Guanylate_cyc"/>
    <property type="match status" value="1"/>
</dbReference>
<dbReference type="InterPro" id="IPR042463">
    <property type="entry name" value="HNOB_dom_associated_sf"/>
</dbReference>
<dbReference type="AlphaFoldDB" id="A0AA38IL14"/>
<dbReference type="GO" id="GO:0038060">
    <property type="term" value="P:nitric oxide-cGMP-mediated signaling"/>
    <property type="evidence" value="ECO:0007669"/>
    <property type="project" value="TreeGrafter"/>
</dbReference>
<dbReference type="Gene3D" id="3.30.70.1230">
    <property type="entry name" value="Nucleotide cyclase"/>
    <property type="match status" value="1"/>
</dbReference>
<evidence type="ECO:0000256" key="7">
    <source>
        <dbReference type="ARBA" id="ARBA00023293"/>
    </source>
</evidence>
<keyword evidence="6 8" id="KW-0456">Lyase</keyword>
<evidence type="ECO:0000256" key="4">
    <source>
        <dbReference type="ARBA" id="ARBA00022741"/>
    </source>
</evidence>
<dbReference type="GO" id="GO:0019826">
    <property type="term" value="F:oxygen sensor activity"/>
    <property type="evidence" value="ECO:0007669"/>
    <property type="project" value="TreeGrafter"/>
</dbReference>
<dbReference type="InterPro" id="IPR018297">
    <property type="entry name" value="A/G_cyclase_CS"/>
</dbReference>
<dbReference type="EMBL" id="JALNTZ010000003">
    <property type="protein sequence ID" value="KAJ3659147.1"/>
    <property type="molecule type" value="Genomic_DNA"/>
</dbReference>
<dbReference type="GO" id="GO:0005525">
    <property type="term" value="F:GTP binding"/>
    <property type="evidence" value="ECO:0007669"/>
    <property type="project" value="UniProtKB-KW"/>
</dbReference>
<organism evidence="12 13">
    <name type="scientific">Zophobas morio</name>
    <dbReference type="NCBI Taxonomy" id="2755281"/>
    <lineage>
        <taxon>Eukaryota</taxon>
        <taxon>Metazoa</taxon>
        <taxon>Ecdysozoa</taxon>
        <taxon>Arthropoda</taxon>
        <taxon>Hexapoda</taxon>
        <taxon>Insecta</taxon>
        <taxon>Pterygota</taxon>
        <taxon>Neoptera</taxon>
        <taxon>Endopterygota</taxon>
        <taxon>Coleoptera</taxon>
        <taxon>Polyphaga</taxon>
        <taxon>Cucujiformia</taxon>
        <taxon>Tenebrionidae</taxon>
        <taxon>Zophobas</taxon>
    </lineage>
</organism>
<evidence type="ECO:0000259" key="11">
    <source>
        <dbReference type="PROSITE" id="PS50125"/>
    </source>
</evidence>
<reference evidence="12" key="1">
    <citation type="journal article" date="2023" name="G3 (Bethesda)">
        <title>Whole genome assemblies of Zophobas morio and Tenebrio molitor.</title>
        <authorList>
            <person name="Kaur S."/>
            <person name="Stinson S.A."/>
            <person name="diCenzo G.C."/>
        </authorList>
    </citation>
    <scope>NUCLEOTIDE SEQUENCE</scope>
    <source>
        <strain evidence="12">QUZm001</strain>
    </source>
</reference>
<evidence type="ECO:0000256" key="8">
    <source>
        <dbReference type="RuleBase" id="RU000405"/>
    </source>
</evidence>
<dbReference type="SMART" id="SM00044">
    <property type="entry name" value="CYCc"/>
    <property type="match status" value="1"/>
</dbReference>
<comment type="subcellular location">
    <subcellularLocation>
        <location evidence="1">Cytoplasm</location>
    </subcellularLocation>
</comment>
<dbReference type="GO" id="GO:0070026">
    <property type="term" value="F:nitric oxide binding"/>
    <property type="evidence" value="ECO:0007669"/>
    <property type="project" value="TreeGrafter"/>
</dbReference>
<dbReference type="InterPro" id="IPR011644">
    <property type="entry name" value="Heme_NO-bd"/>
</dbReference>
<keyword evidence="7" id="KW-0141">cGMP biosynthesis</keyword>
<dbReference type="Pfam" id="PF07701">
    <property type="entry name" value="HNOBA"/>
    <property type="match status" value="1"/>
</dbReference>
<dbReference type="InterPro" id="IPR024096">
    <property type="entry name" value="NO_sig/Golgi_transp_ligand-bd"/>
</dbReference>
<comment type="similarity">
    <text evidence="8">Belongs to the adenylyl cyclase class-4/guanylyl cyclase family.</text>
</comment>
<sequence length="857" mass="98385">MYGLILENMSEYIKQTYGEEKWEEIRRAAAVDQPSFSTHQVYPEGLIPRLSKKAVQILKVSEKDFFEQMGVFFIGFVSQYGYDRVLSVLGRHMRDFLNGLDNLHEYLKFSYPRMRAPSFICENETKQGLTLHYRSKRRGFVYYTMGQIKEVARHFYHKEMKIELVREELLFDMVHVTFQLTFDNRAFTLASLAMTREEKHLPISASVLFEIFPFCIVFGSDMVVRSIGNSLMVILPDLLGKKITNWFDLVRPLTAFKFQTILNRTNNIFELVTVEPVLHDKPPDRGRQEMILSDELDVDEDRNLRLKGQMIYMDNWKMMMYLGTPVMPDLNSLINSGLYINDLSMHDFSRDLMLAGTQQSVELKLALDQEQQKSKKLEESMRKLDEEMRRTDELLYQMIPKQVADRLRKGENPIDTCEMFDSVSILFSDVVTFTEICSRISPMEVVSMLNGMYSIFDRLTERNRVYKVETIGDAYMVVSGAPEKEGNHAERVCDMALDMVDAIQDLKDPSTGQHLRIRVGVHSGAVVAGIVGLKMPRYCLFGDSVNTASRMESTSEAMMIHISEYTRKLLPDTYKVLERGEIQVKGKGHMKTYWLQGKESRTPIDRRETAPLVQQEIDPLDNREFKSNIHAEDRRSVVYSPITFQDVARRSIASSPVKHSQSTRELRSNSAGAVYGMCDPADIFGSIILDNSPIKEDSDKLSCQLQKRTSVPTPQSKKTFSQEVSLVAQGSPLTSPPAILLSNHLDKALKPQPKETTTENKDKDNNQQYEFGKSMYDYAKKFDNNKRNEKCVNNREIPVSKSEGDLQGKKSLVNNLSNSHNQHLNKSHHHHHHQHQCCSGFGAANRHRFQSNACVIN</sequence>
<evidence type="ECO:0000313" key="12">
    <source>
        <dbReference type="EMBL" id="KAJ3659147.1"/>
    </source>
</evidence>
<dbReference type="InterPro" id="IPR001054">
    <property type="entry name" value="A/G_cyclase"/>
</dbReference>
<evidence type="ECO:0000256" key="9">
    <source>
        <dbReference type="SAM" id="Coils"/>
    </source>
</evidence>
<keyword evidence="4" id="KW-0547">Nucleotide-binding</keyword>
<dbReference type="InterPro" id="IPR029787">
    <property type="entry name" value="Nucleotide_cyclase"/>
</dbReference>
<evidence type="ECO:0000256" key="5">
    <source>
        <dbReference type="ARBA" id="ARBA00023134"/>
    </source>
</evidence>
<dbReference type="Gene3D" id="3.90.1520.10">
    <property type="entry name" value="H-NOX domain"/>
    <property type="match status" value="1"/>
</dbReference>
<proteinExistence type="inferred from homology"/>
<evidence type="ECO:0000256" key="3">
    <source>
        <dbReference type="ARBA" id="ARBA00022490"/>
    </source>
</evidence>
<dbReference type="EC" id="4.6.1.2" evidence="2"/>
<dbReference type="Gene3D" id="6.10.250.780">
    <property type="match status" value="1"/>
</dbReference>
<protein>
    <recommendedName>
        <fullName evidence="2">guanylate cyclase</fullName>
        <ecNumber evidence="2">4.6.1.2</ecNumber>
    </recommendedName>
</protein>
<feature type="region of interest" description="Disordered" evidence="10">
    <location>
        <begin position="750"/>
        <end position="770"/>
    </location>
</feature>
<dbReference type="GO" id="GO:0004383">
    <property type="term" value="F:guanylate cyclase activity"/>
    <property type="evidence" value="ECO:0007669"/>
    <property type="project" value="UniProtKB-EC"/>
</dbReference>
<dbReference type="PANTHER" id="PTHR45655">
    <property type="entry name" value="GUANYLATE CYCLASE SOLUBLE SUBUNIT BETA-2"/>
    <property type="match status" value="1"/>
</dbReference>
<dbReference type="PROSITE" id="PS50125">
    <property type="entry name" value="GUANYLATE_CYCLASE_2"/>
    <property type="match status" value="1"/>
</dbReference>
<evidence type="ECO:0000256" key="1">
    <source>
        <dbReference type="ARBA" id="ARBA00004496"/>
    </source>
</evidence>
<evidence type="ECO:0000256" key="10">
    <source>
        <dbReference type="SAM" id="MobiDB-lite"/>
    </source>
</evidence>
<dbReference type="PROSITE" id="PS00452">
    <property type="entry name" value="GUANYLATE_CYCLASE_1"/>
    <property type="match status" value="1"/>
</dbReference>
<dbReference type="Pfam" id="PF07700">
    <property type="entry name" value="HNOB"/>
    <property type="match status" value="1"/>
</dbReference>
<accession>A0AA38IL14</accession>
<keyword evidence="9" id="KW-0175">Coiled coil</keyword>
<dbReference type="GO" id="GO:0070482">
    <property type="term" value="P:response to oxygen levels"/>
    <property type="evidence" value="ECO:0007669"/>
    <property type="project" value="TreeGrafter"/>
</dbReference>
<dbReference type="GO" id="GO:0020037">
    <property type="term" value="F:heme binding"/>
    <property type="evidence" value="ECO:0007669"/>
    <property type="project" value="InterPro"/>
</dbReference>
<evidence type="ECO:0000256" key="2">
    <source>
        <dbReference type="ARBA" id="ARBA00012202"/>
    </source>
</evidence>
<feature type="domain" description="Guanylate cyclase" evidence="11">
    <location>
        <begin position="424"/>
        <end position="552"/>
    </location>
</feature>
<dbReference type="Proteomes" id="UP001168821">
    <property type="component" value="Unassembled WGS sequence"/>
</dbReference>
<dbReference type="SUPFAM" id="SSF111126">
    <property type="entry name" value="Ligand-binding domain in the NO signalling and Golgi transport"/>
    <property type="match status" value="1"/>
</dbReference>
<dbReference type="InterPro" id="IPR011645">
    <property type="entry name" value="HNOB_dom_associated"/>
</dbReference>
<dbReference type="Gene3D" id="3.30.450.260">
    <property type="entry name" value="Haem NO binding associated domain"/>
    <property type="match status" value="1"/>
</dbReference>
<gene>
    <name evidence="12" type="ORF">Zmor_010852</name>
</gene>
<comment type="caution">
    <text evidence="12">The sequence shown here is derived from an EMBL/GenBank/DDBJ whole genome shotgun (WGS) entry which is preliminary data.</text>
</comment>
<keyword evidence="3" id="KW-0963">Cytoplasm</keyword>
<dbReference type="PANTHER" id="PTHR45655:SF10">
    <property type="entry name" value="SOLUBLE GUANYLATE CYCLASE 88E"/>
    <property type="match status" value="1"/>
</dbReference>
<dbReference type="InterPro" id="IPR038158">
    <property type="entry name" value="H-NOX_domain_sf"/>
</dbReference>
<dbReference type="GO" id="GO:0008074">
    <property type="term" value="C:guanylate cyclase complex, soluble"/>
    <property type="evidence" value="ECO:0007669"/>
    <property type="project" value="TreeGrafter"/>
</dbReference>
<feature type="compositionally biased region" description="Basic and acidic residues" evidence="10">
    <location>
        <begin position="750"/>
        <end position="765"/>
    </location>
</feature>
<evidence type="ECO:0000313" key="13">
    <source>
        <dbReference type="Proteomes" id="UP001168821"/>
    </source>
</evidence>
<feature type="coiled-coil region" evidence="9">
    <location>
        <begin position="360"/>
        <end position="394"/>
    </location>
</feature>
<dbReference type="SUPFAM" id="SSF55073">
    <property type="entry name" value="Nucleotide cyclase"/>
    <property type="match status" value="1"/>
</dbReference>
<evidence type="ECO:0000256" key="6">
    <source>
        <dbReference type="ARBA" id="ARBA00023239"/>
    </source>
</evidence>
<dbReference type="FunFam" id="3.30.70.1230:FF:000059">
    <property type="entry name" value="Guanylate cyclase"/>
    <property type="match status" value="1"/>
</dbReference>
<keyword evidence="13" id="KW-1185">Reference proteome</keyword>
<keyword evidence="5" id="KW-0342">GTP-binding</keyword>